<comment type="similarity">
    <text evidence="2">Belongs to the amino acid/polyamine transporter 2 family.</text>
</comment>
<proteinExistence type="inferred from homology"/>
<dbReference type="EMBL" id="KZ995922">
    <property type="protein sequence ID" value="RKO89724.1"/>
    <property type="molecule type" value="Genomic_DNA"/>
</dbReference>
<evidence type="ECO:0000259" key="10">
    <source>
        <dbReference type="Pfam" id="PF01490"/>
    </source>
</evidence>
<evidence type="ECO:0000313" key="11">
    <source>
        <dbReference type="EMBL" id="RKO89724.1"/>
    </source>
</evidence>
<keyword evidence="3" id="KW-0813">Transport</keyword>
<evidence type="ECO:0000256" key="4">
    <source>
        <dbReference type="ARBA" id="ARBA00022554"/>
    </source>
</evidence>
<name>A0A4P9WB68_9FUNG</name>
<dbReference type="GO" id="GO:0061459">
    <property type="term" value="F:L-arginine transmembrane transporter activity"/>
    <property type="evidence" value="ECO:0007669"/>
    <property type="project" value="TreeGrafter"/>
</dbReference>
<protein>
    <submittedName>
        <fullName evidence="11">Transmembrane amino acid transporter protein-domain-containing protein</fullName>
    </submittedName>
</protein>
<feature type="transmembrane region" description="Helical" evidence="9">
    <location>
        <begin position="262"/>
        <end position="283"/>
    </location>
</feature>
<evidence type="ECO:0000256" key="1">
    <source>
        <dbReference type="ARBA" id="ARBA00004128"/>
    </source>
</evidence>
<feature type="transmembrane region" description="Helical" evidence="9">
    <location>
        <begin position="192"/>
        <end position="210"/>
    </location>
</feature>
<feature type="transmembrane region" description="Helical" evidence="9">
    <location>
        <begin position="337"/>
        <end position="358"/>
    </location>
</feature>
<evidence type="ECO:0000256" key="6">
    <source>
        <dbReference type="ARBA" id="ARBA00022970"/>
    </source>
</evidence>
<feature type="transmembrane region" description="Helical" evidence="9">
    <location>
        <begin position="77"/>
        <end position="101"/>
    </location>
</feature>
<keyword evidence="8 9" id="KW-0472">Membrane</keyword>
<comment type="subcellular location">
    <subcellularLocation>
        <location evidence="1">Vacuole membrane</location>
        <topology evidence="1">Multi-pass membrane protein</topology>
    </subcellularLocation>
</comment>
<evidence type="ECO:0000256" key="9">
    <source>
        <dbReference type="SAM" id="Phobius"/>
    </source>
</evidence>
<evidence type="ECO:0000256" key="5">
    <source>
        <dbReference type="ARBA" id="ARBA00022692"/>
    </source>
</evidence>
<feature type="transmembrane region" description="Helical" evidence="9">
    <location>
        <begin position="150"/>
        <end position="172"/>
    </location>
</feature>
<dbReference type="InterPro" id="IPR013057">
    <property type="entry name" value="AA_transpt_TM"/>
</dbReference>
<dbReference type="AlphaFoldDB" id="A0A4P9WB68"/>
<dbReference type="GO" id="GO:0000329">
    <property type="term" value="C:fungal-type vacuole membrane"/>
    <property type="evidence" value="ECO:0007669"/>
    <property type="project" value="TreeGrafter"/>
</dbReference>
<keyword evidence="5 9" id="KW-0812">Transmembrane</keyword>
<evidence type="ECO:0000313" key="12">
    <source>
        <dbReference type="Proteomes" id="UP000269721"/>
    </source>
</evidence>
<keyword evidence="12" id="KW-1185">Reference proteome</keyword>
<gene>
    <name evidence="11" type="ORF">BDK51DRAFT_12825</name>
</gene>
<sequence length="361" mass="38949">LSSWINLTNTILGSGMLAMPSALAGVGMGLGIFLVGLSAAASAFGLLLLTRVATEVGGRRTSFFACSKATYPKAGVVIDLAIAVKCFGVSISYLVLCGKLLPQVVDGFAPDTPLDSPFRKRELWITLCTIFIAPVNFAKRLDSLRYTSAFALTAVIYLLFIVVSFFISPPEFGMPPRPTWGDITWVRIDSKFLNYFPIFVFAFTCHQNIFSVYNELVDNTSKQVEKVISRSIGTAFSTYEVIGILGYLTFGDTVTSVVISHYPPGPLITCGQLAIAVLVLLSFPLQLHPCRASFDKVISCGSSEVGSMSMTRWVSMTAAITTAAYFLAMTVKDLATVLALVGATGSTTICYILPGLFYNKM</sequence>
<feature type="non-terminal residue" evidence="11">
    <location>
        <position position="1"/>
    </location>
</feature>
<dbReference type="GO" id="GO:0015194">
    <property type="term" value="F:L-serine transmembrane transporter activity"/>
    <property type="evidence" value="ECO:0007669"/>
    <property type="project" value="TreeGrafter"/>
</dbReference>
<evidence type="ECO:0000256" key="3">
    <source>
        <dbReference type="ARBA" id="ARBA00022448"/>
    </source>
</evidence>
<feature type="domain" description="Amino acid transporter transmembrane" evidence="10">
    <location>
        <begin position="2"/>
        <end position="360"/>
    </location>
</feature>
<dbReference type="GO" id="GO:0005313">
    <property type="term" value="F:L-glutamate transmembrane transporter activity"/>
    <property type="evidence" value="ECO:0007669"/>
    <property type="project" value="TreeGrafter"/>
</dbReference>
<dbReference type="PANTHER" id="PTHR22950">
    <property type="entry name" value="AMINO ACID TRANSPORTER"/>
    <property type="match status" value="1"/>
</dbReference>
<feature type="transmembrane region" description="Helical" evidence="9">
    <location>
        <begin position="22"/>
        <end position="49"/>
    </location>
</feature>
<keyword evidence="6" id="KW-0029">Amino-acid transport</keyword>
<keyword evidence="7 9" id="KW-1133">Transmembrane helix</keyword>
<evidence type="ECO:0000256" key="2">
    <source>
        <dbReference type="ARBA" id="ARBA00008066"/>
    </source>
</evidence>
<keyword evidence="4" id="KW-0926">Vacuole</keyword>
<accession>A0A4P9WB68</accession>
<feature type="transmembrane region" description="Helical" evidence="9">
    <location>
        <begin position="313"/>
        <end position="331"/>
    </location>
</feature>
<feature type="transmembrane region" description="Helical" evidence="9">
    <location>
        <begin position="121"/>
        <end position="138"/>
    </location>
</feature>
<feature type="non-terminal residue" evidence="11">
    <location>
        <position position="361"/>
    </location>
</feature>
<feature type="transmembrane region" description="Helical" evidence="9">
    <location>
        <begin position="231"/>
        <end position="250"/>
    </location>
</feature>
<reference evidence="12" key="1">
    <citation type="journal article" date="2018" name="Nat. Microbiol.">
        <title>Leveraging single-cell genomics to expand the fungal tree of life.</title>
        <authorList>
            <person name="Ahrendt S.R."/>
            <person name="Quandt C.A."/>
            <person name="Ciobanu D."/>
            <person name="Clum A."/>
            <person name="Salamov A."/>
            <person name="Andreopoulos B."/>
            <person name="Cheng J.F."/>
            <person name="Woyke T."/>
            <person name="Pelin A."/>
            <person name="Henrissat B."/>
            <person name="Reynolds N.K."/>
            <person name="Benny G.L."/>
            <person name="Smith M.E."/>
            <person name="James T.Y."/>
            <person name="Grigoriev I.V."/>
        </authorList>
    </citation>
    <scope>NUCLEOTIDE SEQUENCE [LARGE SCALE GENOMIC DNA]</scope>
</reference>
<organism evidence="11 12">
    <name type="scientific">Blyttiomyces helicus</name>
    <dbReference type="NCBI Taxonomy" id="388810"/>
    <lineage>
        <taxon>Eukaryota</taxon>
        <taxon>Fungi</taxon>
        <taxon>Fungi incertae sedis</taxon>
        <taxon>Chytridiomycota</taxon>
        <taxon>Chytridiomycota incertae sedis</taxon>
        <taxon>Chytridiomycetes</taxon>
        <taxon>Chytridiomycetes incertae sedis</taxon>
        <taxon>Blyttiomyces</taxon>
    </lineage>
</organism>
<dbReference type="GO" id="GO:0005290">
    <property type="term" value="F:L-histidine transmembrane transporter activity"/>
    <property type="evidence" value="ECO:0007669"/>
    <property type="project" value="TreeGrafter"/>
</dbReference>
<dbReference type="GO" id="GO:0005302">
    <property type="term" value="F:L-tyrosine transmembrane transporter activity"/>
    <property type="evidence" value="ECO:0007669"/>
    <property type="project" value="TreeGrafter"/>
</dbReference>
<dbReference type="OrthoDB" id="438545at2759"/>
<evidence type="ECO:0000256" key="7">
    <source>
        <dbReference type="ARBA" id="ARBA00022989"/>
    </source>
</evidence>
<dbReference type="GO" id="GO:0015189">
    <property type="term" value="F:L-lysine transmembrane transporter activity"/>
    <property type="evidence" value="ECO:0007669"/>
    <property type="project" value="TreeGrafter"/>
</dbReference>
<dbReference type="Pfam" id="PF01490">
    <property type="entry name" value="Aa_trans"/>
    <property type="match status" value="1"/>
</dbReference>
<evidence type="ECO:0000256" key="8">
    <source>
        <dbReference type="ARBA" id="ARBA00023136"/>
    </source>
</evidence>
<dbReference type="Proteomes" id="UP000269721">
    <property type="component" value="Unassembled WGS sequence"/>
</dbReference>
<dbReference type="PANTHER" id="PTHR22950:SF678">
    <property type="entry name" value="VACUOLAR AMINO ACID TRANSPORTER 5-RELATED"/>
    <property type="match status" value="1"/>
</dbReference>